<dbReference type="PANTHER" id="PTHR31571:SF5">
    <property type="entry name" value="ALTERED INHERITANCE OF MITOCHONDRIA PROTEIN 6"/>
    <property type="match status" value="1"/>
</dbReference>
<keyword evidence="2" id="KW-0732">Signal</keyword>
<dbReference type="SUPFAM" id="SSF51695">
    <property type="entry name" value="PLC-like phosphodiesterases"/>
    <property type="match status" value="1"/>
</dbReference>
<comment type="similarity">
    <text evidence="1">Belongs to the AIM6 family.</text>
</comment>
<dbReference type="GO" id="GO:0008081">
    <property type="term" value="F:phosphoric diester hydrolase activity"/>
    <property type="evidence" value="ECO:0007669"/>
    <property type="project" value="InterPro"/>
</dbReference>
<evidence type="ECO:0008006" key="5">
    <source>
        <dbReference type="Google" id="ProtNLM"/>
    </source>
</evidence>
<feature type="chain" id="PRO_5040760410" description="Altered inheritance of mitochondria protein 6" evidence="2">
    <location>
        <begin position="25"/>
        <end position="317"/>
    </location>
</feature>
<gene>
    <name evidence="3" type="ORF">N7469_010914</name>
</gene>
<dbReference type="GO" id="GO:0006629">
    <property type="term" value="P:lipid metabolic process"/>
    <property type="evidence" value="ECO:0007669"/>
    <property type="project" value="InterPro"/>
</dbReference>
<dbReference type="OrthoDB" id="4153866at2759"/>
<dbReference type="InterPro" id="IPR051236">
    <property type="entry name" value="HAT_RTT109-like"/>
</dbReference>
<accession>A0A9W9NLB0</accession>
<keyword evidence="4" id="KW-1185">Reference proteome</keyword>
<dbReference type="InterPro" id="IPR017946">
    <property type="entry name" value="PLC-like_Pdiesterase_TIM-brl"/>
</dbReference>
<dbReference type="Proteomes" id="UP001147733">
    <property type="component" value="Unassembled WGS sequence"/>
</dbReference>
<dbReference type="EMBL" id="JAPQKT010000009">
    <property type="protein sequence ID" value="KAJ5222027.1"/>
    <property type="molecule type" value="Genomic_DNA"/>
</dbReference>
<evidence type="ECO:0000256" key="1">
    <source>
        <dbReference type="ARBA" id="ARBA00008858"/>
    </source>
</evidence>
<dbReference type="AlphaFoldDB" id="A0A9W9NLB0"/>
<reference evidence="3" key="2">
    <citation type="journal article" date="2023" name="IMA Fungus">
        <title>Comparative genomic study of the Penicillium genus elucidates a diverse pangenome and 15 lateral gene transfer events.</title>
        <authorList>
            <person name="Petersen C."/>
            <person name="Sorensen T."/>
            <person name="Nielsen M.R."/>
            <person name="Sondergaard T.E."/>
            <person name="Sorensen J.L."/>
            <person name="Fitzpatrick D.A."/>
            <person name="Frisvad J.C."/>
            <person name="Nielsen K.L."/>
        </authorList>
    </citation>
    <scope>NUCLEOTIDE SEQUENCE</scope>
    <source>
        <strain evidence="3">IBT 23319</strain>
    </source>
</reference>
<comment type="caution">
    <text evidence="3">The sequence shown here is derived from an EMBL/GenBank/DDBJ whole genome shotgun (WGS) entry which is preliminary data.</text>
</comment>
<evidence type="ECO:0000313" key="3">
    <source>
        <dbReference type="EMBL" id="KAJ5222027.1"/>
    </source>
</evidence>
<sequence length="317" mass="34835">MLSPFIFATAVATALSAAPEPVFGAITSSLQSILKNTHASADYGYPTDITRDLIPLISIIGLSKGCTSTEADVWLYNGTLYVGHDESSLTYERTLENLYINPILDVLDRQNPDSPFLTAPTKNQHDIHLLTRATSGVWDTDTTQTLYFFIDVKTSGHETFQAVIKALEPLRRKGYLTTLKGGKTVETGPVTIIGTGDTPLDMVLPVKDRDYFFDAPLASLSEAKYAKVDHTVSPIASTNFVAAVGQVTIDTEPVLRDDQLKALRAQISLAKQRGIGARYWNTPNWPVRQRNLVWRTLLQEGVGLLNADDLDAVTSFF</sequence>
<name>A0A9W9NLB0_PENCI</name>
<dbReference type="GeneID" id="81388986"/>
<organism evidence="3 4">
    <name type="scientific">Penicillium citrinum</name>
    <dbReference type="NCBI Taxonomy" id="5077"/>
    <lineage>
        <taxon>Eukaryota</taxon>
        <taxon>Fungi</taxon>
        <taxon>Dikarya</taxon>
        <taxon>Ascomycota</taxon>
        <taxon>Pezizomycotina</taxon>
        <taxon>Eurotiomycetes</taxon>
        <taxon>Eurotiomycetidae</taxon>
        <taxon>Eurotiales</taxon>
        <taxon>Aspergillaceae</taxon>
        <taxon>Penicillium</taxon>
    </lineage>
</organism>
<reference evidence="3" key="1">
    <citation type="submission" date="2022-11" db="EMBL/GenBank/DDBJ databases">
        <authorList>
            <person name="Petersen C."/>
        </authorList>
    </citation>
    <scope>NUCLEOTIDE SEQUENCE</scope>
    <source>
        <strain evidence="3">IBT 23319</strain>
    </source>
</reference>
<proteinExistence type="inferred from homology"/>
<feature type="signal peptide" evidence="2">
    <location>
        <begin position="1"/>
        <end position="24"/>
    </location>
</feature>
<protein>
    <recommendedName>
        <fullName evidence="5">Altered inheritance of mitochondria protein 6</fullName>
    </recommendedName>
</protein>
<dbReference type="PANTHER" id="PTHR31571">
    <property type="entry name" value="ALTERED INHERITANCE OF MITOCHONDRIA PROTEIN 6"/>
    <property type="match status" value="1"/>
</dbReference>
<evidence type="ECO:0000313" key="4">
    <source>
        <dbReference type="Proteomes" id="UP001147733"/>
    </source>
</evidence>
<dbReference type="RefSeq" id="XP_056496950.1">
    <property type="nucleotide sequence ID" value="XM_056649819.1"/>
</dbReference>
<evidence type="ECO:0000256" key="2">
    <source>
        <dbReference type="SAM" id="SignalP"/>
    </source>
</evidence>